<dbReference type="AlphaFoldDB" id="A0A0E0FN22"/>
<name>A0A0E0FN22_ORYNI</name>
<dbReference type="EnsemblPlants" id="ONIVA01G21860.1">
    <property type="protein sequence ID" value="ONIVA01G21860.1"/>
    <property type="gene ID" value="ONIVA01G21860"/>
</dbReference>
<proteinExistence type="predicted"/>
<dbReference type="Proteomes" id="UP000006591">
    <property type="component" value="Chromosome 1"/>
</dbReference>
<feature type="region of interest" description="Disordered" evidence="1">
    <location>
        <begin position="1"/>
        <end position="98"/>
    </location>
</feature>
<organism evidence="2">
    <name type="scientific">Oryza nivara</name>
    <name type="common">Indian wild rice</name>
    <name type="synonym">Oryza sativa f. spontanea</name>
    <dbReference type="NCBI Taxonomy" id="4536"/>
    <lineage>
        <taxon>Eukaryota</taxon>
        <taxon>Viridiplantae</taxon>
        <taxon>Streptophyta</taxon>
        <taxon>Embryophyta</taxon>
        <taxon>Tracheophyta</taxon>
        <taxon>Spermatophyta</taxon>
        <taxon>Magnoliopsida</taxon>
        <taxon>Liliopsida</taxon>
        <taxon>Poales</taxon>
        <taxon>Poaceae</taxon>
        <taxon>BOP clade</taxon>
        <taxon>Oryzoideae</taxon>
        <taxon>Oryzeae</taxon>
        <taxon>Oryzinae</taxon>
        <taxon>Oryza</taxon>
    </lineage>
</organism>
<evidence type="ECO:0000313" key="3">
    <source>
        <dbReference type="Proteomes" id="UP000006591"/>
    </source>
</evidence>
<feature type="region of interest" description="Disordered" evidence="1">
    <location>
        <begin position="117"/>
        <end position="147"/>
    </location>
</feature>
<feature type="compositionally biased region" description="Low complexity" evidence="1">
    <location>
        <begin position="120"/>
        <end position="132"/>
    </location>
</feature>
<reference evidence="2" key="1">
    <citation type="submission" date="2015-04" db="UniProtKB">
        <authorList>
            <consortium name="EnsemblPlants"/>
        </authorList>
    </citation>
    <scope>IDENTIFICATION</scope>
    <source>
        <strain evidence="2">SL10</strain>
    </source>
</reference>
<accession>A0A0E0FN22</accession>
<sequence>MTTTGFKSSGSHNNNGKFGGAADFESNGDYRSGGRGIEPPRTSWTVDLTVETTPATMDPAASGNDVAGTVGSTTTFLRSGEPSSLASADDDRSDGEEIQGGGFGGFWWMVGLGGNDGLQRPKSPQIPQSQQPLDKYGGAPSSNADDRVLGPLSSELANYQFLNSLMLSKKSFFDQDFESLCAHAGPSTAGLHASQSLIKKATVVTGNGEEGGGRGRLSVGARRVVVIGGGNIVEEAHDKEGLPTLTLLGGRRAANPSSAGFVLDAEEAAPRRGMWAQTAVVCSGEDGKKKEGRRWKNGGVGWKT</sequence>
<dbReference type="Gramene" id="ONIVA01G21860.1">
    <property type="protein sequence ID" value="ONIVA01G21860.1"/>
    <property type="gene ID" value="ONIVA01G21860"/>
</dbReference>
<reference evidence="2" key="2">
    <citation type="submission" date="2018-04" db="EMBL/GenBank/DDBJ databases">
        <title>OnivRS2 (Oryza nivara Reference Sequence Version 2).</title>
        <authorList>
            <person name="Zhang J."/>
            <person name="Kudrna D."/>
            <person name="Lee S."/>
            <person name="Talag J."/>
            <person name="Rajasekar S."/>
            <person name="Welchert J."/>
            <person name="Hsing Y.-I."/>
            <person name="Wing R.A."/>
        </authorList>
    </citation>
    <scope>NUCLEOTIDE SEQUENCE [LARGE SCALE GENOMIC DNA]</scope>
</reference>
<feature type="compositionally biased region" description="Polar residues" evidence="1">
    <location>
        <begin position="1"/>
        <end position="16"/>
    </location>
</feature>
<evidence type="ECO:0000313" key="2">
    <source>
        <dbReference type="EnsemblPlants" id="ONIVA01G21860.1"/>
    </source>
</evidence>
<dbReference type="HOGENOM" id="CLU_916393_0_0_1"/>
<feature type="compositionally biased region" description="Polar residues" evidence="1">
    <location>
        <begin position="42"/>
        <end position="55"/>
    </location>
</feature>
<keyword evidence="3" id="KW-1185">Reference proteome</keyword>
<evidence type="ECO:0000256" key="1">
    <source>
        <dbReference type="SAM" id="MobiDB-lite"/>
    </source>
</evidence>
<protein>
    <submittedName>
        <fullName evidence="2">Uncharacterized protein</fullName>
    </submittedName>
</protein>